<dbReference type="AlphaFoldDB" id="A0AAE0U427"/>
<comment type="caution">
    <text evidence="3">The sequence shown here is derived from an EMBL/GenBank/DDBJ whole genome shotgun (WGS) entry which is preliminary data.</text>
</comment>
<sequence length="349" mass="38539">MTSLPHRLDGLRPKIEELMLIAGVSGVSIGVYVEGKANYYANFGYRDVKEKFPITEQTILPICSLTKFFICIALGTIEDILSDRTGMSRGTRYLGSENNMLIAHKETLKFTRYELAGLIIDKVSRLPWSQVVAGIAIRPWGMQRTYTKHSPTSTPNASKEYNVLNEGTPTEIHPVQAGAGSFGGLSGGMFSCVEDLLKAYSTIMTGVNNRGGKQSAIKQLEELISARTRRLHANCSLPGAFSAVTMLPELRVAVVVMSNAQGLEDYADWIHQLVLEEVLDASPRNDYIAAAKTSASATLQWYPKTLEALEKMKSAGNSRPLAEYVGTYWNRKRYLKIDFSLAREGKTLS</sequence>
<dbReference type="InterPro" id="IPR050491">
    <property type="entry name" value="AmpC-like"/>
</dbReference>
<comment type="similarity">
    <text evidence="1">Belongs to the peptidase S12 family.</text>
</comment>
<dbReference type="SUPFAM" id="SSF56601">
    <property type="entry name" value="beta-lactamase/transpeptidase-like"/>
    <property type="match status" value="1"/>
</dbReference>
<evidence type="ECO:0000313" key="3">
    <source>
        <dbReference type="EMBL" id="KAK3390141.1"/>
    </source>
</evidence>
<protein>
    <submittedName>
        <fullName evidence="3">Beta-lactamase/transpeptidase-like protein</fullName>
    </submittedName>
</protein>
<dbReference type="PANTHER" id="PTHR46825:SF9">
    <property type="entry name" value="BETA-LACTAMASE-RELATED DOMAIN-CONTAINING PROTEIN"/>
    <property type="match status" value="1"/>
</dbReference>
<accession>A0AAE0U427</accession>
<feature type="domain" description="Beta-lactamase-related" evidence="2">
    <location>
        <begin position="14"/>
        <end position="75"/>
    </location>
</feature>
<dbReference type="EMBL" id="JAULSW010000002">
    <property type="protein sequence ID" value="KAK3390141.1"/>
    <property type="molecule type" value="Genomic_DNA"/>
</dbReference>
<proteinExistence type="inferred from homology"/>
<evidence type="ECO:0000256" key="1">
    <source>
        <dbReference type="ARBA" id="ARBA00038215"/>
    </source>
</evidence>
<evidence type="ECO:0000259" key="2">
    <source>
        <dbReference type="Pfam" id="PF00144"/>
    </source>
</evidence>
<name>A0AAE0U427_9PEZI</name>
<dbReference type="Proteomes" id="UP001285441">
    <property type="component" value="Unassembled WGS sequence"/>
</dbReference>
<reference evidence="3" key="2">
    <citation type="submission" date="2023-06" db="EMBL/GenBank/DDBJ databases">
        <authorList>
            <consortium name="Lawrence Berkeley National Laboratory"/>
            <person name="Haridas S."/>
            <person name="Hensen N."/>
            <person name="Bonometti L."/>
            <person name="Westerberg I."/>
            <person name="Brannstrom I.O."/>
            <person name="Guillou S."/>
            <person name="Cros-Aarteil S."/>
            <person name="Calhoun S."/>
            <person name="Kuo A."/>
            <person name="Mondo S."/>
            <person name="Pangilinan J."/>
            <person name="Riley R."/>
            <person name="LaButti K."/>
            <person name="Andreopoulos B."/>
            <person name="Lipzen A."/>
            <person name="Chen C."/>
            <person name="Yanf M."/>
            <person name="Daum C."/>
            <person name="Ng V."/>
            <person name="Clum A."/>
            <person name="Steindorff A."/>
            <person name="Ohm R."/>
            <person name="Martin F."/>
            <person name="Silar P."/>
            <person name="Natvig D."/>
            <person name="Lalanne C."/>
            <person name="Gautier V."/>
            <person name="Ament-velasquez S.L."/>
            <person name="Kruys A."/>
            <person name="Hutchinson M.I."/>
            <person name="Powell A.J."/>
            <person name="Barry K."/>
            <person name="Miller A.N."/>
            <person name="Grigoriev I.V."/>
            <person name="Debuchy R."/>
            <person name="Gladieux P."/>
            <person name="Thoren M.H."/>
            <person name="Johannesson H."/>
        </authorList>
    </citation>
    <scope>NUCLEOTIDE SEQUENCE</scope>
    <source>
        <strain evidence="3">CBS 232.78</strain>
    </source>
</reference>
<reference evidence="3" key="1">
    <citation type="journal article" date="2023" name="Mol. Phylogenet. Evol.">
        <title>Genome-scale phylogeny and comparative genomics of the fungal order Sordariales.</title>
        <authorList>
            <person name="Hensen N."/>
            <person name="Bonometti L."/>
            <person name="Westerberg I."/>
            <person name="Brannstrom I.O."/>
            <person name="Guillou S."/>
            <person name="Cros-Aarteil S."/>
            <person name="Calhoun S."/>
            <person name="Haridas S."/>
            <person name="Kuo A."/>
            <person name="Mondo S."/>
            <person name="Pangilinan J."/>
            <person name="Riley R."/>
            <person name="LaButti K."/>
            <person name="Andreopoulos B."/>
            <person name="Lipzen A."/>
            <person name="Chen C."/>
            <person name="Yan M."/>
            <person name="Daum C."/>
            <person name="Ng V."/>
            <person name="Clum A."/>
            <person name="Steindorff A."/>
            <person name="Ohm R.A."/>
            <person name="Martin F."/>
            <person name="Silar P."/>
            <person name="Natvig D.O."/>
            <person name="Lalanne C."/>
            <person name="Gautier V."/>
            <person name="Ament-Velasquez S.L."/>
            <person name="Kruys A."/>
            <person name="Hutchinson M.I."/>
            <person name="Powell A.J."/>
            <person name="Barry K."/>
            <person name="Miller A.N."/>
            <person name="Grigoriev I.V."/>
            <person name="Debuchy R."/>
            <person name="Gladieux P."/>
            <person name="Hiltunen Thoren M."/>
            <person name="Johannesson H."/>
        </authorList>
    </citation>
    <scope>NUCLEOTIDE SEQUENCE</scope>
    <source>
        <strain evidence="3">CBS 232.78</strain>
    </source>
</reference>
<gene>
    <name evidence="3" type="ORF">B0H63DRAFT_538294</name>
</gene>
<dbReference type="Pfam" id="PF00144">
    <property type="entry name" value="Beta-lactamase"/>
    <property type="match status" value="2"/>
</dbReference>
<feature type="domain" description="Beta-lactamase-related" evidence="2">
    <location>
        <begin position="112"/>
        <end position="263"/>
    </location>
</feature>
<dbReference type="InterPro" id="IPR001466">
    <property type="entry name" value="Beta-lactam-related"/>
</dbReference>
<evidence type="ECO:0000313" key="4">
    <source>
        <dbReference type="Proteomes" id="UP001285441"/>
    </source>
</evidence>
<dbReference type="PANTHER" id="PTHR46825">
    <property type="entry name" value="D-ALANYL-D-ALANINE-CARBOXYPEPTIDASE/ENDOPEPTIDASE AMPH"/>
    <property type="match status" value="1"/>
</dbReference>
<dbReference type="Gene3D" id="3.40.710.10">
    <property type="entry name" value="DD-peptidase/beta-lactamase superfamily"/>
    <property type="match status" value="2"/>
</dbReference>
<keyword evidence="4" id="KW-1185">Reference proteome</keyword>
<dbReference type="InterPro" id="IPR012338">
    <property type="entry name" value="Beta-lactam/transpept-like"/>
</dbReference>
<organism evidence="3 4">
    <name type="scientific">Podospora didyma</name>
    <dbReference type="NCBI Taxonomy" id="330526"/>
    <lineage>
        <taxon>Eukaryota</taxon>
        <taxon>Fungi</taxon>
        <taxon>Dikarya</taxon>
        <taxon>Ascomycota</taxon>
        <taxon>Pezizomycotina</taxon>
        <taxon>Sordariomycetes</taxon>
        <taxon>Sordariomycetidae</taxon>
        <taxon>Sordariales</taxon>
        <taxon>Podosporaceae</taxon>
        <taxon>Podospora</taxon>
    </lineage>
</organism>